<organism evidence="1">
    <name type="scientific">viral metagenome</name>
    <dbReference type="NCBI Taxonomy" id="1070528"/>
    <lineage>
        <taxon>unclassified sequences</taxon>
        <taxon>metagenomes</taxon>
        <taxon>organismal metagenomes</taxon>
    </lineage>
</organism>
<gene>
    <name evidence="1" type="ORF">MM171B00830_0006</name>
</gene>
<keyword evidence="1" id="KW-0489">Methyltransferase</keyword>
<sequence length="230" mass="26361">MKCWCGGETVDCFHPEYSQCVSCGTFVSNRVTEPGYYDFDYYWQKRGRPDYIPIDQRAKDDFDNRIPFWGGQLKTIPGCASILEIGCCHGGFLHYCKDLGFIRRVGIEISEGTCDFARKTFGVEMICGEFPNVEINEKFDLVCGFDVLEHFPKPLEAMRKMKSLGEYVMIQTPCYRGEEMAFPHFKSDEHLFIFNKKSIKLMFSVVGLSIISIVRGAFPWDITVIGEVLI</sequence>
<dbReference type="InterPro" id="IPR029063">
    <property type="entry name" value="SAM-dependent_MTases_sf"/>
</dbReference>
<protein>
    <submittedName>
        <fullName evidence="1">Putative methyltransferase</fullName>
    </submittedName>
</protein>
<dbReference type="Pfam" id="PF13489">
    <property type="entry name" value="Methyltransf_23"/>
    <property type="match status" value="1"/>
</dbReference>
<dbReference type="GO" id="GO:0032259">
    <property type="term" value="P:methylation"/>
    <property type="evidence" value="ECO:0007669"/>
    <property type="project" value="UniProtKB-KW"/>
</dbReference>
<dbReference type="CDD" id="cd02440">
    <property type="entry name" value="AdoMet_MTases"/>
    <property type="match status" value="1"/>
</dbReference>
<dbReference type="AlphaFoldDB" id="A0A6M3MD59"/>
<proteinExistence type="predicted"/>
<dbReference type="PANTHER" id="PTHR43861">
    <property type="entry name" value="TRANS-ACONITATE 2-METHYLTRANSFERASE-RELATED"/>
    <property type="match status" value="1"/>
</dbReference>
<keyword evidence="1" id="KW-0808">Transferase</keyword>
<evidence type="ECO:0000313" key="1">
    <source>
        <dbReference type="EMBL" id="QJB03256.1"/>
    </source>
</evidence>
<dbReference type="SUPFAM" id="SSF53335">
    <property type="entry name" value="S-adenosyl-L-methionine-dependent methyltransferases"/>
    <property type="match status" value="1"/>
</dbReference>
<dbReference type="EMBL" id="MT143834">
    <property type="protein sequence ID" value="QJB03256.1"/>
    <property type="molecule type" value="Genomic_DNA"/>
</dbReference>
<dbReference type="PANTHER" id="PTHR43861:SF6">
    <property type="entry name" value="METHYLTRANSFERASE TYPE 11"/>
    <property type="match status" value="1"/>
</dbReference>
<reference evidence="1" key="1">
    <citation type="submission" date="2020-03" db="EMBL/GenBank/DDBJ databases">
        <title>The deep terrestrial virosphere.</title>
        <authorList>
            <person name="Holmfeldt K."/>
            <person name="Nilsson E."/>
            <person name="Simone D."/>
            <person name="Lopez-Fernandez M."/>
            <person name="Wu X."/>
            <person name="de Brujin I."/>
            <person name="Lundin D."/>
            <person name="Andersson A."/>
            <person name="Bertilsson S."/>
            <person name="Dopson M."/>
        </authorList>
    </citation>
    <scope>NUCLEOTIDE SEQUENCE</scope>
    <source>
        <strain evidence="1">MM171B00830</strain>
    </source>
</reference>
<name>A0A6M3MD59_9ZZZZ</name>
<dbReference type="Gene3D" id="3.40.50.150">
    <property type="entry name" value="Vaccinia Virus protein VP39"/>
    <property type="match status" value="1"/>
</dbReference>
<accession>A0A6M3MD59</accession>
<dbReference type="GO" id="GO:0008168">
    <property type="term" value="F:methyltransferase activity"/>
    <property type="evidence" value="ECO:0007669"/>
    <property type="project" value="UniProtKB-KW"/>
</dbReference>